<keyword evidence="2" id="KW-0732">Signal</keyword>
<dbReference type="InterPro" id="IPR011990">
    <property type="entry name" value="TPR-like_helical_dom_sf"/>
</dbReference>
<reference evidence="3 4" key="1">
    <citation type="submission" date="2018-05" db="EMBL/GenBank/DDBJ databases">
        <title>Genome sequencing of Flavobacterium sp. HYN0056.</title>
        <authorList>
            <person name="Yi H."/>
            <person name="Baek C."/>
        </authorList>
    </citation>
    <scope>NUCLEOTIDE SEQUENCE [LARGE SCALE GENOMIC DNA]</scope>
    <source>
        <strain evidence="3 4">HYN0056</strain>
    </source>
</reference>
<accession>A0A2S1YNU3</accession>
<name>A0A2S1YNU3_9FLAO</name>
<evidence type="ECO:0000313" key="4">
    <source>
        <dbReference type="Proteomes" id="UP000245250"/>
    </source>
</evidence>
<evidence type="ECO:0000256" key="2">
    <source>
        <dbReference type="SAM" id="SignalP"/>
    </source>
</evidence>
<dbReference type="Proteomes" id="UP000245250">
    <property type="component" value="Chromosome"/>
</dbReference>
<feature type="signal peptide" evidence="2">
    <location>
        <begin position="1"/>
        <end position="25"/>
    </location>
</feature>
<dbReference type="RefSeq" id="WP_109193209.1">
    <property type="nucleotide sequence ID" value="NZ_CP029255.1"/>
</dbReference>
<dbReference type="SUPFAM" id="SSF48452">
    <property type="entry name" value="TPR-like"/>
    <property type="match status" value="1"/>
</dbReference>
<dbReference type="KEGG" id="fcr:HYN56_16650"/>
<evidence type="ECO:0000256" key="1">
    <source>
        <dbReference type="SAM" id="Coils"/>
    </source>
</evidence>
<dbReference type="Gene3D" id="1.25.40.10">
    <property type="entry name" value="Tetratricopeptide repeat domain"/>
    <property type="match status" value="1"/>
</dbReference>
<dbReference type="OrthoDB" id="1413523at2"/>
<dbReference type="EMBL" id="CP029255">
    <property type="protein sequence ID" value="AWK05774.1"/>
    <property type="molecule type" value="Genomic_DNA"/>
</dbReference>
<dbReference type="InterPro" id="IPR019734">
    <property type="entry name" value="TPR_rpt"/>
</dbReference>
<evidence type="ECO:0000313" key="3">
    <source>
        <dbReference type="EMBL" id="AWK05774.1"/>
    </source>
</evidence>
<proteinExistence type="predicted"/>
<dbReference type="Pfam" id="PF13181">
    <property type="entry name" value="TPR_8"/>
    <property type="match status" value="2"/>
</dbReference>
<sequence length="575" mass="66784">MTFCTKKIRLFFVLCAFVFFTKLQAQKVGSPLGGLITNIESAVTKEDNPKKKDTLELKKRLAFLKESSDKKNNILYHALLANGYSVFFDRINRKSEYYYLKSIEEAKKSNDLSLKIWTQINYSKYLYFYCQIDKLLPIVLKTMEESNQIDASEMILPAETFQFFGWIMLTVEDSSAISFLKKSMQYIQESSPESASVLNAIGNCYFKNKDFTNAMLYFDKSEAMALKIKDTIRYAKVLGDKALVYDEKGEVNTALHLLKQDIAYSQKFKNEKNEMYASILLAKILLKLNNKNEAEKILERAEEIAGTKSYYRSSLKEIIELKLLLLNGANVQKELILRRQLKQLDEYLLKTNGNAVLKRSNWLIQKKKYESETKEIRLQLEQGERIRNIGILILISTILSSGVAYTFLAKRLEAKAEKFEEYESDRLAFEEKLKNASSNMNSYAENLQSKEKQIAILEDELEEIKSSAAKHIDEEKDKLREMLSSHLMTDENWSAFKQEFIKQHSSFYNTIMENFPELKESNLKIIMLQKLNLNNYEMSNLLGVTVDAVKKSKQRLKKKLGDKYDLLFEMIDYNS</sequence>
<dbReference type="AlphaFoldDB" id="A0A2S1YNU3"/>
<keyword evidence="1" id="KW-0175">Coiled coil</keyword>
<feature type="chain" id="PRO_5015571514" evidence="2">
    <location>
        <begin position="26"/>
        <end position="575"/>
    </location>
</feature>
<protein>
    <submittedName>
        <fullName evidence="3">Uncharacterized protein</fullName>
    </submittedName>
</protein>
<feature type="coiled-coil region" evidence="1">
    <location>
        <begin position="412"/>
        <end position="474"/>
    </location>
</feature>
<keyword evidence="4" id="KW-1185">Reference proteome</keyword>
<dbReference type="SMART" id="SM00028">
    <property type="entry name" value="TPR"/>
    <property type="match status" value="3"/>
</dbReference>
<gene>
    <name evidence="3" type="ORF">HYN56_16650</name>
</gene>
<organism evidence="3 4">
    <name type="scientific">Flavobacterium crocinum</name>
    <dbReference type="NCBI Taxonomy" id="2183896"/>
    <lineage>
        <taxon>Bacteria</taxon>
        <taxon>Pseudomonadati</taxon>
        <taxon>Bacteroidota</taxon>
        <taxon>Flavobacteriia</taxon>
        <taxon>Flavobacteriales</taxon>
        <taxon>Flavobacteriaceae</taxon>
        <taxon>Flavobacterium</taxon>
    </lineage>
</organism>